<dbReference type="PANTHER" id="PTHR12561">
    <property type="entry name" value="LIPOATE-PROTEIN LIGASE"/>
    <property type="match status" value="1"/>
</dbReference>
<reference evidence="6 7" key="1">
    <citation type="journal article" date="2019" name="Fungal Biol. Biotechnol.">
        <title>Draft genome sequence of fastidious pathogen Ceratobasidium theobromae, which causes vascular-streak dieback in Theobroma cacao.</title>
        <authorList>
            <person name="Ali S.S."/>
            <person name="Asman A."/>
            <person name="Shao J."/>
            <person name="Firmansyah A.P."/>
            <person name="Susilo A.W."/>
            <person name="Rosmana A."/>
            <person name="McMahon P."/>
            <person name="Junaid M."/>
            <person name="Guest D."/>
            <person name="Kheng T.Y."/>
            <person name="Meinhardt L.W."/>
            <person name="Bailey B.A."/>
        </authorList>
    </citation>
    <scope>NUCLEOTIDE SEQUENCE [LARGE SCALE GENOMIC DNA]</scope>
    <source>
        <strain evidence="6 7">CT2</strain>
    </source>
</reference>
<dbReference type="GO" id="GO:0005739">
    <property type="term" value="C:mitochondrion"/>
    <property type="evidence" value="ECO:0007669"/>
    <property type="project" value="TreeGrafter"/>
</dbReference>
<dbReference type="GO" id="GO:0016874">
    <property type="term" value="F:ligase activity"/>
    <property type="evidence" value="ECO:0007669"/>
    <property type="project" value="UniProtKB-KW"/>
</dbReference>
<comment type="similarity">
    <text evidence="3">Belongs to the LplA family.</text>
</comment>
<accession>A0A5N5QXF0</accession>
<sequence>MTHFSILAMKNGQFLSLLDHLVLTLDQNPWKEINQAALRESGVEFVRRRSGGGTVYHDLGNTNYSIMVPRQTFDRVTNAELVASALNSQEINIPAWVNERHDIVVHGKKIRSAYKIISQRAYHHGTMLISAELGSLGMLLRNTKTSLLTKGVESVRSPVANLVTFSPNVTHEMFVDAVVQAFQAKYYPDESIPFSETTRCIPAEVEAGAKELRDWDWRFGQTPEFTHDMNNTFPWGDVRAHITAKRGLITESLITGLDIPDNALVGLRYSTLEGAEEVLAISYIGPPDRLQDIITWLRLEM</sequence>
<dbReference type="EMBL" id="SSOP01000002">
    <property type="protein sequence ID" value="KAB5596281.1"/>
    <property type="molecule type" value="Genomic_DNA"/>
</dbReference>
<name>A0A5N5QXF0_9AGAM</name>
<evidence type="ECO:0000313" key="7">
    <source>
        <dbReference type="Proteomes" id="UP000383932"/>
    </source>
</evidence>
<dbReference type="GO" id="GO:0009249">
    <property type="term" value="P:protein lipoylation"/>
    <property type="evidence" value="ECO:0007669"/>
    <property type="project" value="InterPro"/>
</dbReference>
<evidence type="ECO:0000259" key="5">
    <source>
        <dbReference type="PROSITE" id="PS51733"/>
    </source>
</evidence>
<dbReference type="CDD" id="cd16443">
    <property type="entry name" value="LplA"/>
    <property type="match status" value="1"/>
</dbReference>
<dbReference type="SUPFAM" id="SSF55681">
    <property type="entry name" value="Class II aaRS and biotin synthetases"/>
    <property type="match status" value="1"/>
</dbReference>
<dbReference type="Pfam" id="PF21948">
    <property type="entry name" value="LplA-B_cat"/>
    <property type="match status" value="1"/>
</dbReference>
<dbReference type="InterPro" id="IPR004143">
    <property type="entry name" value="BPL_LPL_catalytic"/>
</dbReference>
<protein>
    <recommendedName>
        <fullName evidence="4">Putative lipoate-protein ligase A</fullName>
    </recommendedName>
</protein>
<keyword evidence="6" id="KW-0436">Ligase</keyword>
<evidence type="ECO:0000256" key="4">
    <source>
        <dbReference type="ARBA" id="ARBA00015925"/>
    </source>
</evidence>
<evidence type="ECO:0000313" key="6">
    <source>
        <dbReference type="EMBL" id="KAB5596281.1"/>
    </source>
</evidence>
<keyword evidence="7" id="KW-1185">Reference proteome</keyword>
<dbReference type="PROSITE" id="PS51733">
    <property type="entry name" value="BPL_LPL_CATALYTIC"/>
    <property type="match status" value="1"/>
</dbReference>
<dbReference type="PANTHER" id="PTHR12561:SF3">
    <property type="entry name" value="LIPOYLTRANSFERASE 1, MITOCHONDRIAL"/>
    <property type="match status" value="1"/>
</dbReference>
<comment type="caution">
    <text evidence="6">The sequence shown here is derived from an EMBL/GenBank/DDBJ whole genome shotgun (WGS) entry which is preliminary data.</text>
</comment>
<dbReference type="Gene3D" id="3.30.390.50">
    <property type="entry name" value="CO dehydrogenase flavoprotein, C-terminal domain"/>
    <property type="match status" value="1"/>
</dbReference>
<dbReference type="InterPro" id="IPR045864">
    <property type="entry name" value="aa-tRNA-synth_II/BPL/LPL"/>
</dbReference>
<dbReference type="AlphaFoldDB" id="A0A5N5QXF0"/>
<evidence type="ECO:0000256" key="1">
    <source>
        <dbReference type="ARBA" id="ARBA00003253"/>
    </source>
</evidence>
<dbReference type="OrthoDB" id="201621at2759"/>
<organism evidence="6 7">
    <name type="scientific">Ceratobasidium theobromae</name>
    <dbReference type="NCBI Taxonomy" id="1582974"/>
    <lineage>
        <taxon>Eukaryota</taxon>
        <taxon>Fungi</taxon>
        <taxon>Dikarya</taxon>
        <taxon>Basidiomycota</taxon>
        <taxon>Agaricomycotina</taxon>
        <taxon>Agaricomycetes</taxon>
        <taxon>Cantharellales</taxon>
        <taxon>Ceratobasidiaceae</taxon>
        <taxon>Ceratobasidium</taxon>
    </lineage>
</organism>
<dbReference type="SUPFAM" id="SSF82649">
    <property type="entry name" value="SufE/NifU"/>
    <property type="match status" value="1"/>
</dbReference>
<evidence type="ECO:0000256" key="3">
    <source>
        <dbReference type="ARBA" id="ARBA00008242"/>
    </source>
</evidence>
<gene>
    <name evidence="6" type="ORF">CTheo_266</name>
</gene>
<comment type="pathway">
    <text evidence="2">Protein modification; protein lipoylation via exogenous pathway; protein N(6)-(lipoyl)lysine from lipoate: step 2/2.</text>
</comment>
<dbReference type="UniPathway" id="UPA00537">
    <property type="reaction ID" value="UER00595"/>
</dbReference>
<proteinExistence type="inferred from homology"/>
<feature type="domain" description="BPL/LPL catalytic" evidence="5">
    <location>
        <begin position="6"/>
        <end position="190"/>
    </location>
</feature>
<dbReference type="GO" id="GO:0017118">
    <property type="term" value="F:lipoyltransferase activity"/>
    <property type="evidence" value="ECO:0007669"/>
    <property type="project" value="TreeGrafter"/>
</dbReference>
<evidence type="ECO:0000256" key="2">
    <source>
        <dbReference type="ARBA" id="ARBA00005085"/>
    </source>
</evidence>
<dbReference type="Proteomes" id="UP000383932">
    <property type="component" value="Unassembled WGS sequence"/>
</dbReference>
<comment type="function">
    <text evidence="1">Catalyzes both the ATP-dependent activation of exogenously supplied lipoate to lipoyl-AMP and the transfer of the activated lipoyl onto the lipoyl domains of lipoate-dependent enzymes.</text>
</comment>
<dbReference type="Gene3D" id="3.30.930.10">
    <property type="entry name" value="Bira Bifunctional Protein, Domain 2"/>
    <property type="match status" value="1"/>
</dbReference>
<dbReference type="InterPro" id="IPR004562">
    <property type="entry name" value="LipoylTrfase_LipoateP_Ligase"/>
</dbReference>